<name>A0A895YN72_9ACTN</name>
<evidence type="ECO:0000313" key="7">
    <source>
        <dbReference type="Proteomes" id="UP000662857"/>
    </source>
</evidence>
<dbReference type="InterPro" id="IPR036271">
    <property type="entry name" value="Tet_transcr_reg_TetR-rel_C_sf"/>
</dbReference>
<keyword evidence="2 4" id="KW-0238">DNA-binding</keyword>
<keyword evidence="3" id="KW-0804">Transcription</keyword>
<keyword evidence="1" id="KW-0805">Transcription regulation</keyword>
<evidence type="ECO:0000256" key="4">
    <source>
        <dbReference type="PROSITE-ProRule" id="PRU00335"/>
    </source>
</evidence>
<dbReference type="SUPFAM" id="SSF48498">
    <property type="entry name" value="Tetracyclin repressor-like, C-terminal domain"/>
    <property type="match status" value="1"/>
</dbReference>
<gene>
    <name evidence="6" type="ORF">JQS43_03185</name>
</gene>
<dbReference type="GO" id="GO:0000976">
    <property type="term" value="F:transcription cis-regulatory region binding"/>
    <property type="evidence" value="ECO:0007669"/>
    <property type="project" value="TreeGrafter"/>
</dbReference>
<dbReference type="GO" id="GO:0003700">
    <property type="term" value="F:DNA-binding transcription factor activity"/>
    <property type="evidence" value="ECO:0007669"/>
    <property type="project" value="TreeGrafter"/>
</dbReference>
<reference evidence="6" key="1">
    <citation type="submission" date="2021-02" db="EMBL/GenBank/DDBJ databases">
        <title>Natrosporangium hydrolyticum gen. nov., sp. nov, a haloalkaliphilic actinobacterium from a soda solonchak soil.</title>
        <authorList>
            <person name="Sorokin D.Y."/>
            <person name="Khijniak T.V."/>
            <person name="Zakharycheva A.P."/>
            <person name="Boueva O.V."/>
            <person name="Ariskina E.V."/>
            <person name="Hahnke R.L."/>
            <person name="Bunk B."/>
            <person name="Sproer C."/>
            <person name="Schumann P."/>
            <person name="Evtushenko L.I."/>
            <person name="Kublanov I.V."/>
        </authorList>
    </citation>
    <scope>NUCLEOTIDE SEQUENCE</scope>
    <source>
        <strain evidence="6">DSM 106523</strain>
    </source>
</reference>
<feature type="domain" description="HTH tetR-type" evidence="5">
    <location>
        <begin position="8"/>
        <end position="68"/>
    </location>
</feature>
<dbReference type="InterPro" id="IPR009057">
    <property type="entry name" value="Homeodomain-like_sf"/>
</dbReference>
<organism evidence="6 7">
    <name type="scientific">Natronosporangium hydrolyticum</name>
    <dbReference type="NCBI Taxonomy" id="2811111"/>
    <lineage>
        <taxon>Bacteria</taxon>
        <taxon>Bacillati</taxon>
        <taxon>Actinomycetota</taxon>
        <taxon>Actinomycetes</taxon>
        <taxon>Micromonosporales</taxon>
        <taxon>Micromonosporaceae</taxon>
        <taxon>Natronosporangium</taxon>
    </lineage>
</organism>
<dbReference type="InterPro" id="IPR001647">
    <property type="entry name" value="HTH_TetR"/>
</dbReference>
<dbReference type="EMBL" id="CP070499">
    <property type="protein sequence ID" value="QSB15378.1"/>
    <property type="molecule type" value="Genomic_DNA"/>
</dbReference>
<dbReference type="PANTHER" id="PTHR30055:SF238">
    <property type="entry name" value="MYCOFACTOCIN BIOSYNTHESIS TRANSCRIPTIONAL REGULATOR MFTR-RELATED"/>
    <property type="match status" value="1"/>
</dbReference>
<dbReference type="SUPFAM" id="SSF46689">
    <property type="entry name" value="Homeodomain-like"/>
    <property type="match status" value="1"/>
</dbReference>
<evidence type="ECO:0000256" key="3">
    <source>
        <dbReference type="ARBA" id="ARBA00023163"/>
    </source>
</evidence>
<sequence length="198" mass="20618">MPRGVATPEPRQQLFAALERVIADGGPGRLTSRAVTRAAGVATGLLYAHFANFEVFLADYAVDRAFQLAGEVAGLPGRAGTGTVTENLTEALLATPPDTLTALTRLLACRPELATSVHTVLGEGTAGLAAIEHTVADYLAAEQRLGRVPSDVDTEALALTAVSVLHHVALTGETSTTDARIRRAVTALTRRFPAVAPS</sequence>
<evidence type="ECO:0000256" key="2">
    <source>
        <dbReference type="ARBA" id="ARBA00023125"/>
    </source>
</evidence>
<evidence type="ECO:0000313" key="6">
    <source>
        <dbReference type="EMBL" id="QSB15378.1"/>
    </source>
</evidence>
<dbReference type="RefSeq" id="WP_239677560.1">
    <property type="nucleotide sequence ID" value="NZ_CP070499.1"/>
</dbReference>
<evidence type="ECO:0000256" key="1">
    <source>
        <dbReference type="ARBA" id="ARBA00023015"/>
    </source>
</evidence>
<proteinExistence type="predicted"/>
<accession>A0A895YN72</accession>
<dbReference type="Pfam" id="PF00440">
    <property type="entry name" value="TetR_N"/>
    <property type="match status" value="1"/>
</dbReference>
<dbReference type="PANTHER" id="PTHR30055">
    <property type="entry name" value="HTH-TYPE TRANSCRIPTIONAL REGULATOR RUTR"/>
    <property type="match status" value="1"/>
</dbReference>
<dbReference type="Gene3D" id="1.10.357.10">
    <property type="entry name" value="Tetracycline Repressor, domain 2"/>
    <property type="match status" value="1"/>
</dbReference>
<feature type="DNA-binding region" description="H-T-H motif" evidence="4">
    <location>
        <begin position="31"/>
        <end position="50"/>
    </location>
</feature>
<dbReference type="AlphaFoldDB" id="A0A895YN72"/>
<evidence type="ECO:0000259" key="5">
    <source>
        <dbReference type="PROSITE" id="PS50977"/>
    </source>
</evidence>
<keyword evidence="7" id="KW-1185">Reference proteome</keyword>
<dbReference type="PROSITE" id="PS50977">
    <property type="entry name" value="HTH_TETR_2"/>
    <property type="match status" value="1"/>
</dbReference>
<protein>
    <submittedName>
        <fullName evidence="6">TetR/AcrR family transcriptional regulator</fullName>
    </submittedName>
</protein>
<dbReference type="InterPro" id="IPR050109">
    <property type="entry name" value="HTH-type_TetR-like_transc_reg"/>
</dbReference>
<dbReference type="KEGG" id="nhy:JQS43_03185"/>
<dbReference type="Proteomes" id="UP000662857">
    <property type="component" value="Chromosome"/>
</dbReference>